<feature type="transmembrane region" description="Helical" evidence="6">
    <location>
        <begin position="236"/>
        <end position="257"/>
    </location>
</feature>
<dbReference type="PROSITE" id="PS00216">
    <property type="entry name" value="SUGAR_TRANSPORT_1"/>
    <property type="match status" value="1"/>
</dbReference>
<protein>
    <submittedName>
        <fullName evidence="8">Major facilitator superfamily MFS_1</fullName>
    </submittedName>
</protein>
<dbReference type="GO" id="GO:0022857">
    <property type="term" value="F:transmembrane transporter activity"/>
    <property type="evidence" value="ECO:0007669"/>
    <property type="project" value="InterPro"/>
</dbReference>
<dbReference type="Gene3D" id="1.20.1250.20">
    <property type="entry name" value="MFS general substrate transporter like domains"/>
    <property type="match status" value="1"/>
</dbReference>
<keyword evidence="3 6" id="KW-0812">Transmembrane</keyword>
<feature type="transmembrane region" description="Helical" evidence="6">
    <location>
        <begin position="277"/>
        <end position="295"/>
    </location>
</feature>
<name>F8FBQ5_PAEMK</name>
<proteinExistence type="predicted"/>
<dbReference type="InterPro" id="IPR036259">
    <property type="entry name" value="MFS_trans_sf"/>
</dbReference>
<reference evidence="8 9" key="2">
    <citation type="journal article" date="2013" name="Genome Announc.">
        <title>Genome Sequence of Growth-Improving Paenibacillus mucilaginosus Strain KNP414.</title>
        <authorList>
            <person name="Lu J.J."/>
            <person name="Wang J.F."/>
            <person name="Hu X.F."/>
        </authorList>
    </citation>
    <scope>NUCLEOTIDE SEQUENCE [LARGE SCALE GENOMIC DNA]</scope>
    <source>
        <strain evidence="8 9">KNP414</strain>
    </source>
</reference>
<dbReference type="InterPro" id="IPR020846">
    <property type="entry name" value="MFS_dom"/>
</dbReference>
<reference evidence="9" key="1">
    <citation type="submission" date="2011-06" db="EMBL/GenBank/DDBJ databases">
        <title>Complete genome sequence of Paenibacillus mucilaginosus KNP414.</title>
        <authorList>
            <person name="Wang J."/>
            <person name="Hu S."/>
            <person name="Hu X."/>
            <person name="Zhang B."/>
            <person name="Dong D."/>
            <person name="Zhang S."/>
            <person name="Zhao K."/>
            <person name="Wu D."/>
        </authorList>
    </citation>
    <scope>NUCLEOTIDE SEQUENCE [LARGE SCALE GENOMIC DNA]</scope>
    <source>
        <strain evidence="9">KNP414</strain>
    </source>
</reference>
<dbReference type="EMBL" id="CP002869">
    <property type="protein sequence ID" value="AEI43106.1"/>
    <property type="molecule type" value="Genomic_DNA"/>
</dbReference>
<dbReference type="GO" id="GO:0005886">
    <property type="term" value="C:plasma membrane"/>
    <property type="evidence" value="ECO:0007669"/>
    <property type="project" value="UniProtKB-SubCell"/>
</dbReference>
<evidence type="ECO:0000256" key="2">
    <source>
        <dbReference type="ARBA" id="ARBA00022448"/>
    </source>
</evidence>
<feature type="transmembrane region" description="Helical" evidence="6">
    <location>
        <begin position="364"/>
        <end position="383"/>
    </location>
</feature>
<evidence type="ECO:0000259" key="7">
    <source>
        <dbReference type="PROSITE" id="PS50850"/>
    </source>
</evidence>
<feature type="transmembrane region" description="Helical" evidence="6">
    <location>
        <begin position="213"/>
        <end position="230"/>
    </location>
</feature>
<dbReference type="AlphaFoldDB" id="F8FBQ5"/>
<dbReference type="PANTHER" id="PTHR23530">
    <property type="entry name" value="TRANSPORT PROTEIN-RELATED"/>
    <property type="match status" value="1"/>
</dbReference>
<keyword evidence="2" id="KW-0813">Transport</keyword>
<feature type="transmembrane region" description="Helical" evidence="6">
    <location>
        <begin position="37"/>
        <end position="58"/>
    </location>
</feature>
<organism evidence="8 9">
    <name type="scientific">Paenibacillus mucilaginosus (strain KNP414)</name>
    <dbReference type="NCBI Taxonomy" id="1036673"/>
    <lineage>
        <taxon>Bacteria</taxon>
        <taxon>Bacillati</taxon>
        <taxon>Bacillota</taxon>
        <taxon>Bacilli</taxon>
        <taxon>Bacillales</taxon>
        <taxon>Paenibacillaceae</taxon>
        <taxon>Paenibacillus</taxon>
    </lineage>
</organism>
<feature type="transmembrane region" description="Helical" evidence="6">
    <location>
        <begin position="162"/>
        <end position="182"/>
    </location>
</feature>
<feature type="transmembrane region" description="Helical" evidence="6">
    <location>
        <begin position="301"/>
        <end position="320"/>
    </location>
</feature>
<sequence>MKITHNIGIMYALRFFSSLIPAYVIERLYWQEQGMTIGMVVYTEIIYAVTIILLEVPTGIAADRWGRKPMLVLGALLACTEFLLLLYASSFLHFALVVFLAGISRSACSGAENAMLYDSLMQQGKAASFERQLGLLNVFDLGGAILAALSGSWLAGHYGLELNYWLSLGSASAALLLTLLLIEPRAAQAGEAPMPFSHYVGASLRFFRSRRSLVPVLLSGMMTGSAVGFIDEFWQLYVDGIGLPVVAFGAVSAALMLLRLPGSLLAPWLVGRVRYRVLLVSVTAVCAAGFGAAAVSRDAAGLAALLAVCLFSGMMEPLVTGYLHHRADSSMRATLDSFQSLGLNAVHIVTGLGFGYAATRTDVFGGYGFIALVCTAFLFWFLAASRRIVEDGGTS</sequence>
<evidence type="ECO:0000256" key="1">
    <source>
        <dbReference type="ARBA" id="ARBA00004651"/>
    </source>
</evidence>
<feature type="transmembrane region" description="Helical" evidence="6">
    <location>
        <begin position="341"/>
        <end position="358"/>
    </location>
</feature>
<keyword evidence="4 6" id="KW-1133">Transmembrane helix</keyword>
<dbReference type="PATRIC" id="fig|1036673.3.peg.4209"/>
<gene>
    <name evidence="8" type="ordered locus">KNP414_04576</name>
</gene>
<dbReference type="InterPro" id="IPR053160">
    <property type="entry name" value="MFS_DHA3_Transporter"/>
</dbReference>
<dbReference type="Pfam" id="PF07690">
    <property type="entry name" value="MFS_1"/>
    <property type="match status" value="1"/>
</dbReference>
<evidence type="ECO:0000256" key="3">
    <source>
        <dbReference type="ARBA" id="ARBA00022692"/>
    </source>
</evidence>
<accession>F8FBQ5</accession>
<dbReference type="HOGENOM" id="CLU_046685_2_1_9"/>
<dbReference type="RefSeq" id="WP_013918259.1">
    <property type="nucleotide sequence ID" value="NC_015690.1"/>
</dbReference>
<feature type="domain" description="Major facilitator superfamily (MFS) profile" evidence="7">
    <location>
        <begin position="1"/>
        <end position="386"/>
    </location>
</feature>
<dbReference type="PROSITE" id="PS50850">
    <property type="entry name" value="MFS"/>
    <property type="match status" value="1"/>
</dbReference>
<dbReference type="PANTHER" id="PTHR23530:SF1">
    <property type="entry name" value="PERMEASE, MAJOR FACILITATOR SUPERFAMILY-RELATED"/>
    <property type="match status" value="1"/>
</dbReference>
<evidence type="ECO:0000256" key="4">
    <source>
        <dbReference type="ARBA" id="ARBA00022989"/>
    </source>
</evidence>
<dbReference type="InterPro" id="IPR011701">
    <property type="entry name" value="MFS"/>
</dbReference>
<dbReference type="Proteomes" id="UP000006620">
    <property type="component" value="Chromosome"/>
</dbReference>
<dbReference type="KEGG" id="pms:KNP414_04576"/>
<evidence type="ECO:0000256" key="5">
    <source>
        <dbReference type="ARBA" id="ARBA00023136"/>
    </source>
</evidence>
<dbReference type="InterPro" id="IPR005829">
    <property type="entry name" value="Sugar_transporter_CS"/>
</dbReference>
<evidence type="ECO:0000313" key="8">
    <source>
        <dbReference type="EMBL" id="AEI43106.1"/>
    </source>
</evidence>
<evidence type="ECO:0000256" key="6">
    <source>
        <dbReference type="SAM" id="Phobius"/>
    </source>
</evidence>
<keyword evidence="5 6" id="KW-0472">Membrane</keyword>
<feature type="transmembrane region" description="Helical" evidence="6">
    <location>
        <begin position="135"/>
        <end position="156"/>
    </location>
</feature>
<dbReference type="SUPFAM" id="SSF103473">
    <property type="entry name" value="MFS general substrate transporter"/>
    <property type="match status" value="1"/>
</dbReference>
<evidence type="ECO:0000313" key="9">
    <source>
        <dbReference type="Proteomes" id="UP000006620"/>
    </source>
</evidence>
<comment type="subcellular location">
    <subcellularLocation>
        <location evidence="1">Cell membrane</location>
        <topology evidence="1">Multi-pass membrane protein</topology>
    </subcellularLocation>
</comment>